<evidence type="ECO:0000313" key="2">
    <source>
        <dbReference type="EMBL" id="UUR08285.1"/>
    </source>
</evidence>
<evidence type="ECO:0000256" key="1">
    <source>
        <dbReference type="SAM" id="MobiDB-lite"/>
    </source>
</evidence>
<name>A0ABY5MUX2_9SPHN</name>
<dbReference type="EMBL" id="CP097253">
    <property type="protein sequence ID" value="UUR08285.1"/>
    <property type="molecule type" value="Genomic_DNA"/>
</dbReference>
<organism evidence="2 3">
    <name type="scientific">Sphingomonas glaciei</name>
    <dbReference type="NCBI Taxonomy" id="2938948"/>
    <lineage>
        <taxon>Bacteria</taxon>
        <taxon>Pseudomonadati</taxon>
        <taxon>Pseudomonadota</taxon>
        <taxon>Alphaproteobacteria</taxon>
        <taxon>Sphingomonadales</taxon>
        <taxon>Sphingomonadaceae</taxon>
        <taxon>Sphingomonas</taxon>
    </lineage>
</organism>
<dbReference type="InterPro" id="IPR058085">
    <property type="entry name" value="PP_RS20740-like"/>
</dbReference>
<dbReference type="NCBIfam" id="NF047698">
    <property type="entry name" value="PP_RS20740_fam"/>
    <property type="match status" value="1"/>
</dbReference>
<protein>
    <submittedName>
        <fullName evidence="2">Uncharacterized protein</fullName>
    </submittedName>
</protein>
<keyword evidence="3" id="KW-1185">Reference proteome</keyword>
<dbReference type="RefSeq" id="WP_249504063.1">
    <property type="nucleotide sequence ID" value="NZ_CP097253.1"/>
</dbReference>
<sequence>MTAAPSDETEQDVPQEEEYDKLVFGTDANEPSAATSISFDKRQDFMPWHHPVKQIVRDYQWGEHAERLIRDFRKPGDRQTLRYFTLPGPDLLDVRYLSEKLSSYGVVIEYFGFDTGYADATATASESRERYLLTEAALRQSGKVSDKAEILSDRLEDIAVDSSQAANRLNQHDTFDVVNIDACDHLGYLPQSRTKSIFDALEVLLLHQLRARKPWMLFVTTRANHQLLGGPMSKVVGAVQKNIDVHEDAFAGPLADCIGGSLLTFQTDLMACWTKQNDEFLKLYSVALGKYLLQYYHSQTNLPAHVELVSVAAYKVATDEPDMLSLAFRIDPKPMVAQPAMAAGSQILSTLELSSALKIVEKASKLWNLDDAISLPGAVRDTAIEGTRALLEPANYDLPAWEDWLGNHPVRPIEVRT</sequence>
<reference evidence="2 3" key="1">
    <citation type="submission" date="2022-05" db="EMBL/GenBank/DDBJ databases">
        <title>S8-45 Sphingomonas ultraviolaceadurans.</title>
        <authorList>
            <person name="Liu Y."/>
        </authorList>
    </citation>
    <scope>NUCLEOTIDE SEQUENCE [LARGE SCALE GENOMIC DNA]</scope>
    <source>
        <strain evidence="2 3">S8-45</strain>
    </source>
</reference>
<evidence type="ECO:0000313" key="3">
    <source>
        <dbReference type="Proteomes" id="UP000831921"/>
    </source>
</evidence>
<feature type="compositionally biased region" description="Acidic residues" evidence="1">
    <location>
        <begin position="7"/>
        <end position="19"/>
    </location>
</feature>
<gene>
    <name evidence="2" type="ORF">M1K48_01150</name>
</gene>
<proteinExistence type="predicted"/>
<accession>A0ABY5MUX2</accession>
<dbReference type="Proteomes" id="UP000831921">
    <property type="component" value="Chromosome"/>
</dbReference>
<feature type="region of interest" description="Disordered" evidence="1">
    <location>
        <begin position="1"/>
        <end position="25"/>
    </location>
</feature>